<gene>
    <name evidence="1" type="ORF">KTE52_29690</name>
</gene>
<sequence length="116" mass="13108">MATKRSQKIPPPQRVEGIVFHVALHFDRWVEVIGVPFEHRGRTWAIHRSTLSDPHTPALYSVSDVETGRSLGHIMEPSIDGARTTAIQIIDRATPEQWTEFFRVAKPRARARTASA</sequence>
<evidence type="ECO:0000313" key="1">
    <source>
        <dbReference type="EMBL" id="MBU9360500.1"/>
    </source>
</evidence>
<protein>
    <submittedName>
        <fullName evidence="1">Uncharacterized protein</fullName>
    </submittedName>
</protein>
<evidence type="ECO:0000313" key="2">
    <source>
        <dbReference type="Proteomes" id="UP001196915"/>
    </source>
</evidence>
<dbReference type="AlphaFoldDB" id="A0AAP2HQ69"/>
<dbReference type="EMBL" id="JAHPMX010000030">
    <property type="protein sequence ID" value="MBU9360500.1"/>
    <property type="molecule type" value="Genomic_DNA"/>
</dbReference>
<name>A0AAP2HQ69_9BURK</name>
<reference evidence="1" key="1">
    <citation type="submission" date="2021-06" db="EMBL/GenBank/DDBJ databases">
        <title>A collection of bacterial strains from the Burkholderia cepacia Research Laboratory and Repository.</title>
        <authorList>
            <person name="Lipuma J."/>
            <person name="Spilker T."/>
        </authorList>
    </citation>
    <scope>NUCLEOTIDE SEQUENCE</scope>
    <source>
        <strain evidence="1">AU37435</strain>
    </source>
</reference>
<dbReference type="RefSeq" id="WP_059938777.1">
    <property type="nucleotide sequence ID" value="NZ_JAHPMX010000030.1"/>
</dbReference>
<dbReference type="Proteomes" id="UP001196915">
    <property type="component" value="Unassembled WGS sequence"/>
</dbReference>
<comment type="caution">
    <text evidence="1">The sequence shown here is derived from an EMBL/GenBank/DDBJ whole genome shotgun (WGS) entry which is preliminary data.</text>
</comment>
<proteinExistence type="predicted"/>
<organism evidence="1 2">
    <name type="scientific">Burkholderia multivorans</name>
    <dbReference type="NCBI Taxonomy" id="87883"/>
    <lineage>
        <taxon>Bacteria</taxon>
        <taxon>Pseudomonadati</taxon>
        <taxon>Pseudomonadota</taxon>
        <taxon>Betaproteobacteria</taxon>
        <taxon>Burkholderiales</taxon>
        <taxon>Burkholderiaceae</taxon>
        <taxon>Burkholderia</taxon>
        <taxon>Burkholderia cepacia complex</taxon>
    </lineage>
</organism>
<accession>A0AAP2HQ69</accession>